<comment type="similarity">
    <text evidence="1">Belongs to the AfsR/DnrI/RedD regulatory family.</text>
</comment>
<dbReference type="InterPro" id="IPR005158">
    <property type="entry name" value="BTAD"/>
</dbReference>
<dbReference type="Pfam" id="PF03704">
    <property type="entry name" value="BTAD"/>
    <property type="match status" value="1"/>
</dbReference>
<protein>
    <submittedName>
        <fullName evidence="8">DNA-binding SARP family transcriptional activator/Tfp pilus assembly protein PilF</fullName>
    </submittedName>
</protein>
<evidence type="ECO:0000256" key="2">
    <source>
        <dbReference type="ARBA" id="ARBA00023015"/>
    </source>
</evidence>
<feature type="domain" description="OmpR/PhoB-type" evidence="7">
    <location>
        <begin position="1"/>
        <end position="94"/>
    </location>
</feature>
<dbReference type="InterPro" id="IPR011990">
    <property type="entry name" value="TPR-like_helical_dom_sf"/>
</dbReference>
<evidence type="ECO:0000256" key="4">
    <source>
        <dbReference type="ARBA" id="ARBA00023163"/>
    </source>
</evidence>
<evidence type="ECO:0000259" key="7">
    <source>
        <dbReference type="PROSITE" id="PS51755"/>
    </source>
</evidence>
<organism evidence="8 9">
    <name type="scientific">Saccharothrix tamanrassetensis</name>
    <dbReference type="NCBI Taxonomy" id="1051531"/>
    <lineage>
        <taxon>Bacteria</taxon>
        <taxon>Bacillati</taxon>
        <taxon>Actinomycetota</taxon>
        <taxon>Actinomycetes</taxon>
        <taxon>Pseudonocardiales</taxon>
        <taxon>Pseudonocardiaceae</taxon>
        <taxon>Saccharothrix</taxon>
    </lineage>
</organism>
<dbReference type="EMBL" id="JACHJN010000002">
    <property type="protein sequence ID" value="MBB5954890.1"/>
    <property type="molecule type" value="Genomic_DNA"/>
</dbReference>
<dbReference type="InterPro" id="IPR027417">
    <property type="entry name" value="P-loop_NTPase"/>
</dbReference>
<sequence>MTMEFSVLGPLEVRRDGEPVRFPSGKVRTLLAVLLLRANKVVPVDELVEILWESGAPNPSRARATLHMVVTRLRQALGEPDAVRAASGGYLLDVHPDRLDLHRYRALTAAGRYHEALDLWRGAPLPDVKSDAVHASAIAPLLEDRLGVLEQRVDADLAAGRAVELVAELRELTRDHPLRERFWGQLMLALYRSGRQADALAAYREVRELLDAELGVEPGPALRELHEHILIANPSLAKPRQAVTECSVPRMLPARNPHFVGRSTELAELTAQLPKVGHRKGAPRVVTIAGTAGVGKTTLAVYWANEVAEHFPGGRLYLNLRGFDPTGEPVPPAEAVRTFLDAFEVSPEAIPASFDKQVALYRRILEERAVLIVLDNARDAEQVRPLLPGDSRCFVIVTSRDRLAGLVANEGAHPVPLAMLDPVESTALLTRRLGEDRVSADPAATAELVEHCAGLPLALAIVAARAAINPHFALRGMAAELADGRHRLDYLDAGDPDAGVRNVFSWSHRFLGPAAARLFRLIGLSTAVDTSVPAAAALAGVPVPEAAAALAELTRAHLLFEQHPGRYTTYDLLRRYAAELAAAEEAEPDRDAAVERLLNWFLHTAFGANRWLRQDIRPLTVELLDGVRPLEFGSFDEAVHWFDVECHNLLPAAWDAFHRGWWRYLPALSTNMWLFLNLRYRQSDTIRLCDSAMVAARHLGDLAAESGAMNNLGVVFGRLGRFDEAIGHLTGALALGERAEDPRNTRIALNNLGMAYNAVGRADLALDCLTRALEICRAQEVRTGEAVLMDTLATVHRALGERERAVECLEQALRLNLDNDDLYSVGINLANLGRLHHELGRTAAATDALERALELSRSLSDRHNEALALAWLGDVLDGSGDVTGACQHWRAALAIFKELDAPETRELGVRLLAHAPVQVSTG</sequence>
<dbReference type="GO" id="GO:0003677">
    <property type="term" value="F:DNA binding"/>
    <property type="evidence" value="ECO:0007669"/>
    <property type="project" value="UniProtKB-UniRule"/>
</dbReference>
<keyword evidence="5" id="KW-0802">TPR repeat</keyword>
<dbReference type="AlphaFoldDB" id="A0A841CD31"/>
<dbReference type="SMART" id="SM00382">
    <property type="entry name" value="AAA"/>
    <property type="match status" value="1"/>
</dbReference>
<dbReference type="InterPro" id="IPR036388">
    <property type="entry name" value="WH-like_DNA-bd_sf"/>
</dbReference>
<evidence type="ECO:0000256" key="3">
    <source>
        <dbReference type="ARBA" id="ARBA00023125"/>
    </source>
</evidence>
<dbReference type="SUPFAM" id="SSF48452">
    <property type="entry name" value="TPR-like"/>
    <property type="match status" value="2"/>
</dbReference>
<accession>A0A841CD31</accession>
<gene>
    <name evidence="8" type="ORF">FHS29_001460</name>
</gene>
<feature type="repeat" description="TPR" evidence="5">
    <location>
        <begin position="786"/>
        <end position="819"/>
    </location>
</feature>
<dbReference type="SUPFAM" id="SSF46894">
    <property type="entry name" value="C-terminal effector domain of the bipartite response regulators"/>
    <property type="match status" value="1"/>
</dbReference>
<feature type="DNA-binding region" description="OmpR/PhoB-type" evidence="6">
    <location>
        <begin position="1"/>
        <end position="94"/>
    </location>
</feature>
<name>A0A841CD31_9PSEU</name>
<dbReference type="InterPro" id="IPR019734">
    <property type="entry name" value="TPR_rpt"/>
</dbReference>
<dbReference type="GO" id="GO:0043531">
    <property type="term" value="F:ADP binding"/>
    <property type="evidence" value="ECO:0007669"/>
    <property type="project" value="InterPro"/>
</dbReference>
<dbReference type="SMART" id="SM00028">
    <property type="entry name" value="TPR"/>
    <property type="match status" value="6"/>
</dbReference>
<dbReference type="Pfam" id="PF00486">
    <property type="entry name" value="Trans_reg_C"/>
    <property type="match status" value="1"/>
</dbReference>
<dbReference type="Pfam" id="PF13424">
    <property type="entry name" value="TPR_12"/>
    <property type="match status" value="2"/>
</dbReference>
<dbReference type="Gene3D" id="1.10.10.10">
    <property type="entry name" value="Winged helix-like DNA-binding domain superfamily/Winged helix DNA-binding domain"/>
    <property type="match status" value="1"/>
</dbReference>
<dbReference type="InterPro" id="IPR051677">
    <property type="entry name" value="AfsR-DnrI-RedD_regulator"/>
</dbReference>
<reference evidence="8 9" key="1">
    <citation type="submission" date="2020-08" db="EMBL/GenBank/DDBJ databases">
        <title>Genomic Encyclopedia of Type Strains, Phase III (KMG-III): the genomes of soil and plant-associated and newly described type strains.</title>
        <authorList>
            <person name="Whitman W."/>
        </authorList>
    </citation>
    <scope>NUCLEOTIDE SEQUENCE [LARGE SCALE GENOMIC DNA]</scope>
    <source>
        <strain evidence="8 9">CECT 8640</strain>
    </source>
</reference>
<dbReference type="InterPro" id="IPR016032">
    <property type="entry name" value="Sig_transdc_resp-reg_C-effctor"/>
</dbReference>
<dbReference type="GO" id="GO:0006355">
    <property type="term" value="P:regulation of DNA-templated transcription"/>
    <property type="evidence" value="ECO:0007669"/>
    <property type="project" value="InterPro"/>
</dbReference>
<dbReference type="PANTHER" id="PTHR35807:SF1">
    <property type="entry name" value="TRANSCRIPTIONAL REGULATOR REDD"/>
    <property type="match status" value="1"/>
</dbReference>
<evidence type="ECO:0000256" key="5">
    <source>
        <dbReference type="PROSITE-ProRule" id="PRU00339"/>
    </source>
</evidence>
<dbReference type="Gene3D" id="1.25.40.10">
    <property type="entry name" value="Tetratricopeptide repeat domain"/>
    <property type="match status" value="2"/>
</dbReference>
<evidence type="ECO:0000313" key="9">
    <source>
        <dbReference type="Proteomes" id="UP000547510"/>
    </source>
</evidence>
<evidence type="ECO:0000256" key="6">
    <source>
        <dbReference type="PROSITE-ProRule" id="PRU01091"/>
    </source>
</evidence>
<dbReference type="PRINTS" id="PR00364">
    <property type="entry name" value="DISEASERSIST"/>
</dbReference>
<evidence type="ECO:0000256" key="1">
    <source>
        <dbReference type="ARBA" id="ARBA00005820"/>
    </source>
</evidence>
<keyword evidence="3 6" id="KW-0238">DNA-binding</keyword>
<dbReference type="GO" id="GO:0000160">
    <property type="term" value="P:phosphorelay signal transduction system"/>
    <property type="evidence" value="ECO:0007669"/>
    <property type="project" value="InterPro"/>
</dbReference>
<evidence type="ECO:0000313" key="8">
    <source>
        <dbReference type="EMBL" id="MBB5954890.1"/>
    </source>
</evidence>
<dbReference type="InterPro" id="IPR002182">
    <property type="entry name" value="NB-ARC"/>
</dbReference>
<keyword evidence="2" id="KW-0805">Transcription regulation</keyword>
<dbReference type="Proteomes" id="UP000547510">
    <property type="component" value="Unassembled WGS sequence"/>
</dbReference>
<dbReference type="RefSeq" id="WP_184689429.1">
    <property type="nucleotide sequence ID" value="NZ_JACHJN010000002.1"/>
</dbReference>
<dbReference type="InterPro" id="IPR003593">
    <property type="entry name" value="AAA+_ATPase"/>
</dbReference>
<dbReference type="PROSITE" id="PS50005">
    <property type="entry name" value="TPR"/>
    <property type="match status" value="2"/>
</dbReference>
<dbReference type="SUPFAM" id="SSF52540">
    <property type="entry name" value="P-loop containing nucleoside triphosphate hydrolases"/>
    <property type="match status" value="1"/>
</dbReference>
<feature type="repeat" description="TPR" evidence="5">
    <location>
        <begin position="706"/>
        <end position="739"/>
    </location>
</feature>
<dbReference type="PROSITE" id="PS51755">
    <property type="entry name" value="OMPR_PHOB"/>
    <property type="match status" value="1"/>
</dbReference>
<dbReference type="SMART" id="SM00862">
    <property type="entry name" value="Trans_reg_C"/>
    <property type="match status" value="1"/>
</dbReference>
<keyword evidence="9" id="KW-1185">Reference proteome</keyword>
<dbReference type="SMART" id="SM01043">
    <property type="entry name" value="BTAD"/>
    <property type="match status" value="1"/>
</dbReference>
<dbReference type="PANTHER" id="PTHR35807">
    <property type="entry name" value="TRANSCRIPTIONAL REGULATOR REDD-RELATED"/>
    <property type="match status" value="1"/>
</dbReference>
<dbReference type="Gene3D" id="3.40.50.300">
    <property type="entry name" value="P-loop containing nucleotide triphosphate hydrolases"/>
    <property type="match status" value="1"/>
</dbReference>
<proteinExistence type="inferred from homology"/>
<dbReference type="InterPro" id="IPR001867">
    <property type="entry name" value="OmpR/PhoB-type_DNA-bd"/>
</dbReference>
<comment type="caution">
    <text evidence="8">The sequence shown here is derived from an EMBL/GenBank/DDBJ whole genome shotgun (WGS) entry which is preliminary data.</text>
</comment>
<dbReference type="CDD" id="cd15831">
    <property type="entry name" value="BTAD"/>
    <property type="match status" value="1"/>
</dbReference>
<keyword evidence="4" id="KW-0804">Transcription</keyword>
<dbReference type="Pfam" id="PF00931">
    <property type="entry name" value="NB-ARC"/>
    <property type="match status" value="1"/>
</dbReference>